<dbReference type="AlphaFoldDB" id="A0A1X7UXG5"/>
<accession>A0A1X7UXG5</accession>
<feature type="compositionally biased region" description="Acidic residues" evidence="1">
    <location>
        <begin position="23"/>
        <end position="37"/>
    </location>
</feature>
<name>A0A1X7UXG5_AMPQE</name>
<evidence type="ECO:0000313" key="2">
    <source>
        <dbReference type="EnsemblMetazoa" id="Aqu2.1.32057_001"/>
    </source>
</evidence>
<protein>
    <submittedName>
        <fullName evidence="2">Uncharacterized protein</fullName>
    </submittedName>
</protein>
<dbReference type="EnsemblMetazoa" id="Aqu2.1.32057_001">
    <property type="protein sequence ID" value="Aqu2.1.32057_001"/>
    <property type="gene ID" value="Aqu2.1.32057"/>
</dbReference>
<sequence>MPLISRKRCLPGFKDAYVSQSQSDDDVDETTSDSVDEDERRVMTNTESQSKIGQDVTEEPLSKQKKKQPSKLLEFLFDELNQGNMKTRDDSLDSEVPTYLSNARLLNLALIPFPIPEIALDPTPGAILGPTLKCPRLPIDYIQQDKKHSKQESKIHPVTYLNHPPTHTVLPG</sequence>
<organism evidence="2">
    <name type="scientific">Amphimedon queenslandica</name>
    <name type="common">Sponge</name>
    <dbReference type="NCBI Taxonomy" id="400682"/>
    <lineage>
        <taxon>Eukaryota</taxon>
        <taxon>Metazoa</taxon>
        <taxon>Porifera</taxon>
        <taxon>Demospongiae</taxon>
        <taxon>Heteroscleromorpha</taxon>
        <taxon>Haplosclerida</taxon>
        <taxon>Niphatidae</taxon>
        <taxon>Amphimedon</taxon>
    </lineage>
</organism>
<dbReference type="InParanoid" id="A0A1X7UXG5"/>
<feature type="compositionally biased region" description="Polar residues" evidence="1">
    <location>
        <begin position="43"/>
        <end position="52"/>
    </location>
</feature>
<evidence type="ECO:0000256" key="1">
    <source>
        <dbReference type="SAM" id="MobiDB-lite"/>
    </source>
</evidence>
<reference evidence="2" key="1">
    <citation type="submission" date="2017-05" db="UniProtKB">
        <authorList>
            <consortium name="EnsemblMetazoa"/>
        </authorList>
    </citation>
    <scope>IDENTIFICATION</scope>
</reference>
<proteinExistence type="predicted"/>
<feature type="region of interest" description="Disordered" evidence="1">
    <location>
        <begin position="15"/>
        <end position="69"/>
    </location>
</feature>